<evidence type="ECO:0000313" key="2">
    <source>
        <dbReference type="EMBL" id="MDI1491462.1"/>
    </source>
</evidence>
<feature type="compositionally biased region" description="Basic and acidic residues" evidence="1">
    <location>
        <begin position="104"/>
        <end position="123"/>
    </location>
</feature>
<organism evidence="2 3">
    <name type="scientific">Ramalina farinacea</name>
    <dbReference type="NCBI Taxonomy" id="258253"/>
    <lineage>
        <taxon>Eukaryota</taxon>
        <taxon>Fungi</taxon>
        <taxon>Dikarya</taxon>
        <taxon>Ascomycota</taxon>
        <taxon>Pezizomycotina</taxon>
        <taxon>Lecanoromycetes</taxon>
        <taxon>OSLEUM clade</taxon>
        <taxon>Lecanoromycetidae</taxon>
        <taxon>Lecanorales</taxon>
        <taxon>Lecanorineae</taxon>
        <taxon>Ramalinaceae</taxon>
        <taxon>Ramalina</taxon>
    </lineage>
</organism>
<sequence length="171" mass="18957">MEFVGAVNSDHKLDISYHFGRPDTVNLSKLDVKEDIWTGLEVNVSIMSSCLPTLRPILAFVIRQFHTLKRHMDGHKRGEDLLMDIVSSPKVSEGSAVNAGAAEEPTKPPTYDDVKKSGLDIEQQHTPLATHQEPEELHGEERPMPELASVHVVSELPATESAVKRWSKKGS</sequence>
<accession>A0AA43U0K3</accession>
<dbReference type="Proteomes" id="UP001161017">
    <property type="component" value="Unassembled WGS sequence"/>
</dbReference>
<reference evidence="2" key="1">
    <citation type="journal article" date="2023" name="Genome Biol. Evol.">
        <title>First Whole Genome Sequence and Flow Cytometry Genome Size Data for the Lichen-Forming Fungus Ramalina farinacea (Ascomycota).</title>
        <authorList>
            <person name="Llewellyn T."/>
            <person name="Mian S."/>
            <person name="Hill R."/>
            <person name="Leitch I.J."/>
            <person name="Gaya E."/>
        </authorList>
    </citation>
    <scope>NUCLEOTIDE SEQUENCE</scope>
    <source>
        <strain evidence="2">LIQ254RAFAR</strain>
    </source>
</reference>
<protein>
    <submittedName>
        <fullName evidence="2">Uncharacterized protein</fullName>
    </submittedName>
</protein>
<proteinExistence type="predicted"/>
<keyword evidence="3" id="KW-1185">Reference proteome</keyword>
<comment type="caution">
    <text evidence="2">The sequence shown here is derived from an EMBL/GenBank/DDBJ whole genome shotgun (WGS) entry which is preliminary data.</text>
</comment>
<feature type="compositionally biased region" description="Basic and acidic residues" evidence="1">
    <location>
        <begin position="132"/>
        <end position="143"/>
    </location>
</feature>
<gene>
    <name evidence="2" type="ORF">OHK93_002671</name>
</gene>
<feature type="region of interest" description="Disordered" evidence="1">
    <location>
        <begin position="93"/>
        <end position="143"/>
    </location>
</feature>
<evidence type="ECO:0000256" key="1">
    <source>
        <dbReference type="SAM" id="MobiDB-lite"/>
    </source>
</evidence>
<dbReference type="AlphaFoldDB" id="A0AA43U0K3"/>
<evidence type="ECO:0000313" key="3">
    <source>
        <dbReference type="Proteomes" id="UP001161017"/>
    </source>
</evidence>
<dbReference type="EMBL" id="JAPUFD010000014">
    <property type="protein sequence ID" value="MDI1491462.1"/>
    <property type="molecule type" value="Genomic_DNA"/>
</dbReference>
<name>A0AA43U0K3_9LECA</name>